<dbReference type="SMART" id="SM00257">
    <property type="entry name" value="LysM"/>
    <property type="match status" value="2"/>
</dbReference>
<dbReference type="SUPFAM" id="SSF51261">
    <property type="entry name" value="Duplicated hybrid motif"/>
    <property type="match status" value="1"/>
</dbReference>
<sequence>MTQNAPILSRRVAKTLAILPVAALLAACDGPLDYDLRGQIGAFNTTSAAKSATSDRPAPDARGLITYPSYQVAVAQRGDTVADVATRIGLPSGEVARFNGMQPGDTLRKGEVLALPRRAPDAPVTAGTAQPGGVDIASLAGQAIDQAPETSPNPGSVTTTELKPTPRPAPTEVQDGPEPVRHKVVRGETAYTISRLYQVPVKALAEWNGLGSDFSIREGQYLLIPLKDQSAPAQPAADTTLPGAGSATPTPPSATKPLPDEDIAPAAEEVAPLPKVEVPEPTRKNDAAMAYPLQGKIISTYSKGRNEGIDIAGAPGAAVMAADAGTVAAITKDSKNIPIIVVRHSNKLLTLYVNVTDISVKKGDKVTRGQPIAKLRDGDDAFLHFEVRNGYESLDPLPYLN</sequence>
<dbReference type="EMBL" id="CP015124">
    <property type="protein sequence ID" value="ANP38511.1"/>
    <property type="molecule type" value="Genomic_DNA"/>
</dbReference>
<dbReference type="InterPro" id="IPR050570">
    <property type="entry name" value="Cell_wall_metabolism_enzyme"/>
</dbReference>
<dbReference type="Pfam" id="PF01551">
    <property type="entry name" value="Peptidase_M23"/>
    <property type="match status" value="1"/>
</dbReference>
<feature type="region of interest" description="Disordered" evidence="1">
    <location>
        <begin position="232"/>
        <end position="260"/>
    </location>
</feature>
<dbReference type="InterPro" id="IPR011055">
    <property type="entry name" value="Dup_hybrid_motif"/>
</dbReference>
<dbReference type="PANTHER" id="PTHR21666">
    <property type="entry name" value="PEPTIDASE-RELATED"/>
    <property type="match status" value="1"/>
</dbReference>
<dbReference type="AlphaFoldDB" id="A0A1B0ZWX5"/>
<dbReference type="RefSeq" id="WP_065273162.1">
    <property type="nucleotide sequence ID" value="NZ_CP015124.1"/>
</dbReference>
<feature type="compositionally biased region" description="Low complexity" evidence="1">
    <location>
        <begin position="239"/>
        <end position="248"/>
    </location>
</feature>
<keyword evidence="2" id="KW-0732">Signal</keyword>
<evidence type="ECO:0000256" key="2">
    <source>
        <dbReference type="SAM" id="SignalP"/>
    </source>
</evidence>
<accession>A0A1B0ZWX5</accession>
<reference evidence="5 7" key="2">
    <citation type="submission" date="2023-02" db="EMBL/GenBank/DDBJ databases">
        <title>Population genomics of bacteria associated with diatom.</title>
        <authorList>
            <person name="Xie J."/>
            <person name="Wang H."/>
        </authorList>
    </citation>
    <scope>NUCLEOTIDE SEQUENCE [LARGE SCALE GENOMIC DNA]</scope>
    <source>
        <strain evidence="5 7">PT47_8</strain>
    </source>
</reference>
<name>A0A1B0ZWX5_9RHOB</name>
<dbReference type="CDD" id="cd00118">
    <property type="entry name" value="LysM"/>
    <property type="match status" value="1"/>
</dbReference>
<dbReference type="PATRIC" id="fig|60890.4.peg.3546"/>
<dbReference type="PROSITE" id="PS51782">
    <property type="entry name" value="LYSM"/>
    <property type="match status" value="1"/>
</dbReference>
<evidence type="ECO:0000256" key="1">
    <source>
        <dbReference type="SAM" id="MobiDB-lite"/>
    </source>
</evidence>
<feature type="region of interest" description="Disordered" evidence="1">
    <location>
        <begin position="145"/>
        <end position="177"/>
    </location>
</feature>
<reference evidence="4 6" key="1">
    <citation type="submission" date="2016-04" db="EMBL/GenBank/DDBJ databases">
        <authorList>
            <person name="Evans L.H."/>
            <person name="Alamgir A."/>
            <person name="Owens N."/>
            <person name="Weber N.D."/>
            <person name="Virtaneva K."/>
            <person name="Barbian K."/>
            <person name="Babar A."/>
            <person name="Rosenke K."/>
        </authorList>
    </citation>
    <scope>NUCLEOTIDE SEQUENCE [LARGE SCALE GENOMIC DNA]</scope>
    <source>
        <strain evidence="4 6">JL2886</strain>
    </source>
</reference>
<dbReference type="Gene3D" id="3.10.350.10">
    <property type="entry name" value="LysM domain"/>
    <property type="match status" value="1"/>
</dbReference>
<dbReference type="InterPro" id="IPR018392">
    <property type="entry name" value="LysM"/>
</dbReference>
<dbReference type="InterPro" id="IPR036779">
    <property type="entry name" value="LysM_dom_sf"/>
</dbReference>
<dbReference type="Pfam" id="PF01476">
    <property type="entry name" value="LysM"/>
    <property type="match status" value="2"/>
</dbReference>
<feature type="chain" id="PRO_5044370121" evidence="2">
    <location>
        <begin position="27"/>
        <end position="401"/>
    </location>
</feature>
<dbReference type="InterPro" id="IPR016047">
    <property type="entry name" value="M23ase_b-sheet_dom"/>
</dbReference>
<dbReference type="OrthoDB" id="9795421at2"/>
<feature type="domain" description="LysM" evidence="3">
    <location>
        <begin position="180"/>
        <end position="224"/>
    </location>
</feature>
<dbReference type="CDD" id="cd12797">
    <property type="entry name" value="M23_peptidase"/>
    <property type="match status" value="1"/>
</dbReference>
<feature type="signal peptide" evidence="2">
    <location>
        <begin position="1"/>
        <end position="26"/>
    </location>
</feature>
<evidence type="ECO:0000313" key="7">
    <source>
        <dbReference type="Proteomes" id="UP001218364"/>
    </source>
</evidence>
<gene>
    <name evidence="4" type="ORF">JL2886_03638</name>
    <name evidence="5" type="ORF">PXK24_00690</name>
</gene>
<dbReference type="EMBL" id="JARCJK010000001">
    <property type="protein sequence ID" value="MDE4164192.1"/>
    <property type="molecule type" value="Genomic_DNA"/>
</dbReference>
<evidence type="ECO:0000259" key="3">
    <source>
        <dbReference type="PROSITE" id="PS51782"/>
    </source>
</evidence>
<dbReference type="GO" id="GO:0004222">
    <property type="term" value="F:metalloendopeptidase activity"/>
    <property type="evidence" value="ECO:0007669"/>
    <property type="project" value="TreeGrafter"/>
</dbReference>
<dbReference type="Gene3D" id="2.70.70.10">
    <property type="entry name" value="Glucose Permease (Domain IIA)"/>
    <property type="match status" value="1"/>
</dbReference>
<dbReference type="SUPFAM" id="SSF54106">
    <property type="entry name" value="LysM domain"/>
    <property type="match status" value="1"/>
</dbReference>
<protein>
    <submittedName>
        <fullName evidence="4">Peptidase M23B</fullName>
    </submittedName>
    <submittedName>
        <fullName evidence="5">Peptidoglycan DD-metalloendopeptidase family protein</fullName>
    </submittedName>
</protein>
<dbReference type="PANTHER" id="PTHR21666:SF270">
    <property type="entry name" value="MUREIN HYDROLASE ACTIVATOR ENVC"/>
    <property type="match status" value="1"/>
</dbReference>
<evidence type="ECO:0000313" key="5">
    <source>
        <dbReference type="EMBL" id="MDE4164192.1"/>
    </source>
</evidence>
<organism evidence="4 6">
    <name type="scientific">Phaeobacter gallaeciensis</name>
    <dbReference type="NCBI Taxonomy" id="60890"/>
    <lineage>
        <taxon>Bacteria</taxon>
        <taxon>Pseudomonadati</taxon>
        <taxon>Pseudomonadota</taxon>
        <taxon>Alphaproteobacteria</taxon>
        <taxon>Rhodobacterales</taxon>
        <taxon>Roseobacteraceae</taxon>
        <taxon>Phaeobacter</taxon>
    </lineage>
</organism>
<dbReference type="Proteomes" id="UP000092565">
    <property type="component" value="Chromosome"/>
</dbReference>
<keyword evidence="6" id="KW-1185">Reference proteome</keyword>
<evidence type="ECO:0000313" key="6">
    <source>
        <dbReference type="Proteomes" id="UP000092565"/>
    </source>
</evidence>
<dbReference type="Proteomes" id="UP001218364">
    <property type="component" value="Unassembled WGS sequence"/>
</dbReference>
<proteinExistence type="predicted"/>
<feature type="compositionally biased region" description="Polar residues" evidence="1">
    <location>
        <begin position="148"/>
        <end position="162"/>
    </location>
</feature>
<evidence type="ECO:0000313" key="4">
    <source>
        <dbReference type="EMBL" id="ANP38511.1"/>
    </source>
</evidence>